<feature type="region of interest" description="Disordered" evidence="2">
    <location>
        <begin position="1"/>
        <end position="22"/>
    </location>
</feature>
<feature type="compositionally biased region" description="Basic and acidic residues" evidence="2">
    <location>
        <begin position="1"/>
        <end position="13"/>
    </location>
</feature>
<feature type="coiled-coil region" evidence="1">
    <location>
        <begin position="75"/>
        <end position="113"/>
    </location>
</feature>
<gene>
    <name evidence="3" type="ORF">EPI10_027930</name>
</gene>
<sequence>MLKEVAEQVETRGRGRKLSHSRDMLSVLEGRKVNPKESMRDTKETLEMMGGRIKKLGSEKDSVLDALKALLNTTVAKLTEKNETLEAIMMVMKADNEATVAELHTKIEELKGELALVLGGKPSRKVDAPKPEKFKGARSTREVDNFLWEIK</sequence>
<evidence type="ECO:0000313" key="3">
    <source>
        <dbReference type="EMBL" id="KAA3461354.1"/>
    </source>
</evidence>
<comment type="caution">
    <text evidence="3">The sequence shown here is derived from an EMBL/GenBank/DDBJ whole genome shotgun (WGS) entry which is preliminary data.</text>
</comment>
<organism evidence="3 4">
    <name type="scientific">Gossypium australe</name>
    <dbReference type="NCBI Taxonomy" id="47621"/>
    <lineage>
        <taxon>Eukaryota</taxon>
        <taxon>Viridiplantae</taxon>
        <taxon>Streptophyta</taxon>
        <taxon>Embryophyta</taxon>
        <taxon>Tracheophyta</taxon>
        <taxon>Spermatophyta</taxon>
        <taxon>Magnoliopsida</taxon>
        <taxon>eudicotyledons</taxon>
        <taxon>Gunneridae</taxon>
        <taxon>Pentapetalae</taxon>
        <taxon>rosids</taxon>
        <taxon>malvids</taxon>
        <taxon>Malvales</taxon>
        <taxon>Malvaceae</taxon>
        <taxon>Malvoideae</taxon>
        <taxon>Gossypium</taxon>
    </lineage>
</organism>
<dbReference type="EMBL" id="SMMG02000009">
    <property type="protein sequence ID" value="KAA3461354.1"/>
    <property type="molecule type" value="Genomic_DNA"/>
</dbReference>
<evidence type="ECO:0000313" key="4">
    <source>
        <dbReference type="Proteomes" id="UP000325315"/>
    </source>
</evidence>
<proteinExistence type="predicted"/>
<accession>A0A5B6UXM7</accession>
<keyword evidence="4" id="KW-1185">Reference proteome</keyword>
<dbReference type="AlphaFoldDB" id="A0A5B6UXM7"/>
<evidence type="ECO:0000256" key="1">
    <source>
        <dbReference type="SAM" id="Coils"/>
    </source>
</evidence>
<dbReference type="OrthoDB" id="992209at2759"/>
<keyword evidence="1" id="KW-0175">Coiled coil</keyword>
<reference evidence="4" key="1">
    <citation type="journal article" date="2019" name="Plant Biotechnol. J.">
        <title>Genome sequencing of the Australian wild diploid species Gossypium australe highlights disease resistance and delayed gland morphogenesis.</title>
        <authorList>
            <person name="Cai Y."/>
            <person name="Cai X."/>
            <person name="Wang Q."/>
            <person name="Wang P."/>
            <person name="Zhang Y."/>
            <person name="Cai C."/>
            <person name="Xu Y."/>
            <person name="Wang K."/>
            <person name="Zhou Z."/>
            <person name="Wang C."/>
            <person name="Geng S."/>
            <person name="Li B."/>
            <person name="Dong Q."/>
            <person name="Hou Y."/>
            <person name="Wang H."/>
            <person name="Ai P."/>
            <person name="Liu Z."/>
            <person name="Yi F."/>
            <person name="Sun M."/>
            <person name="An G."/>
            <person name="Cheng J."/>
            <person name="Zhang Y."/>
            <person name="Shi Q."/>
            <person name="Xie Y."/>
            <person name="Shi X."/>
            <person name="Chang Y."/>
            <person name="Huang F."/>
            <person name="Chen Y."/>
            <person name="Hong S."/>
            <person name="Mi L."/>
            <person name="Sun Q."/>
            <person name="Zhang L."/>
            <person name="Zhou B."/>
            <person name="Peng R."/>
            <person name="Zhang X."/>
            <person name="Liu F."/>
        </authorList>
    </citation>
    <scope>NUCLEOTIDE SEQUENCE [LARGE SCALE GENOMIC DNA]</scope>
    <source>
        <strain evidence="4">cv. PA1801</strain>
    </source>
</reference>
<evidence type="ECO:0000256" key="2">
    <source>
        <dbReference type="SAM" id="MobiDB-lite"/>
    </source>
</evidence>
<protein>
    <submittedName>
        <fullName evidence="3">Cyclin-D4-1-like</fullName>
    </submittedName>
</protein>
<dbReference type="Proteomes" id="UP000325315">
    <property type="component" value="Unassembled WGS sequence"/>
</dbReference>
<name>A0A5B6UXM7_9ROSI</name>